<feature type="region of interest" description="Disordered" evidence="1">
    <location>
        <begin position="157"/>
        <end position="188"/>
    </location>
</feature>
<feature type="compositionally biased region" description="Low complexity" evidence="1">
    <location>
        <begin position="454"/>
        <end position="464"/>
    </location>
</feature>
<feature type="compositionally biased region" description="Low complexity" evidence="1">
    <location>
        <begin position="308"/>
        <end position="347"/>
    </location>
</feature>
<feature type="compositionally biased region" description="Low complexity" evidence="1">
    <location>
        <begin position="257"/>
        <end position="301"/>
    </location>
</feature>
<organism evidence="2 3">
    <name type="scientific">Orbilia brochopaga</name>
    <dbReference type="NCBI Taxonomy" id="3140254"/>
    <lineage>
        <taxon>Eukaryota</taxon>
        <taxon>Fungi</taxon>
        <taxon>Dikarya</taxon>
        <taxon>Ascomycota</taxon>
        <taxon>Pezizomycotina</taxon>
        <taxon>Orbiliomycetes</taxon>
        <taxon>Orbiliales</taxon>
        <taxon>Orbiliaceae</taxon>
        <taxon>Orbilia</taxon>
    </lineage>
</organism>
<reference evidence="2 3" key="1">
    <citation type="submission" date="2019-10" db="EMBL/GenBank/DDBJ databases">
        <authorList>
            <person name="Palmer J.M."/>
        </authorList>
    </citation>
    <scope>NUCLEOTIDE SEQUENCE [LARGE SCALE GENOMIC DNA]</scope>
    <source>
        <strain evidence="2 3">TWF696</strain>
    </source>
</reference>
<feature type="compositionally biased region" description="Polar residues" evidence="1">
    <location>
        <begin position="472"/>
        <end position="488"/>
    </location>
</feature>
<feature type="compositionally biased region" description="Polar residues" evidence="1">
    <location>
        <begin position="355"/>
        <end position="373"/>
    </location>
</feature>
<keyword evidence="3" id="KW-1185">Reference proteome</keyword>
<feature type="compositionally biased region" description="Polar residues" evidence="1">
    <location>
        <begin position="415"/>
        <end position="435"/>
    </location>
</feature>
<dbReference type="EMBL" id="JAVHNQ010000003">
    <property type="protein sequence ID" value="KAK6353028.1"/>
    <property type="molecule type" value="Genomic_DNA"/>
</dbReference>
<feature type="compositionally biased region" description="Polar residues" evidence="1">
    <location>
        <begin position="530"/>
        <end position="540"/>
    </location>
</feature>
<feature type="region of interest" description="Disordered" evidence="1">
    <location>
        <begin position="256"/>
        <end position="403"/>
    </location>
</feature>
<evidence type="ECO:0000313" key="2">
    <source>
        <dbReference type="EMBL" id="KAK6353028.1"/>
    </source>
</evidence>
<dbReference type="AlphaFoldDB" id="A0AAV9UZS1"/>
<gene>
    <name evidence="2" type="ORF">TWF696_005019</name>
</gene>
<sequence>MMAAHEDELADTALFTTRTVEDFTFDQFLNITPGPRLLRQVPAVDFAFATPAIRGLQWGGNEENESPPVFRRWMLQATPGTLDPRILDLDGDEEQSVAGNDDTIDTPKATPKARPKPFSQRLNEQSPKRRCSTPLTTRHIVRQIVHGIMREVAATEASCPTPDAVYATSTSIKPPSTTDNPPPEPVLSEEDESILDLANLENIPDTVPELRILLLRTQEKLKGEILARTRAEEVVRYLAVENQFYRSEYERQQEIISTPAAAPTTTARPGSSAAKRQDVATTSSRTAPPSSASASASSSTTRARRGEPTGTAKPSSTSSSSTAARRPASVAATAPTNNFASSTTSSSRARRDPVGSSSQTPLATRPSRPQSVMATVRTAPKMANASTISSSAHREVGGGGSTQKPYASIFSSWDPSNLAQTPSHAVATSNSNTISARREPAASSVTTQTHRHAPATSSLSSSTHALREHHPQSGSRSGAVAPTTSTGTGHWDPALRAAQRPGYAAATSTIRPVSHARHGSGDGPRGGVSNGNAASLSRPESSLRARR</sequence>
<evidence type="ECO:0000256" key="1">
    <source>
        <dbReference type="SAM" id="MobiDB-lite"/>
    </source>
</evidence>
<protein>
    <submittedName>
        <fullName evidence="2">Uncharacterized protein</fullName>
    </submittedName>
</protein>
<proteinExistence type="predicted"/>
<accession>A0AAV9UZS1</accession>
<evidence type="ECO:0000313" key="3">
    <source>
        <dbReference type="Proteomes" id="UP001375240"/>
    </source>
</evidence>
<dbReference type="Proteomes" id="UP001375240">
    <property type="component" value="Unassembled WGS sequence"/>
</dbReference>
<feature type="region of interest" description="Disordered" evidence="1">
    <location>
        <begin position="94"/>
        <end position="133"/>
    </location>
</feature>
<feature type="region of interest" description="Disordered" evidence="1">
    <location>
        <begin position="415"/>
        <end position="547"/>
    </location>
</feature>
<comment type="caution">
    <text evidence="2">The sequence shown here is derived from an EMBL/GenBank/DDBJ whole genome shotgun (WGS) entry which is preliminary data.</text>
</comment>
<name>A0AAV9UZS1_9PEZI</name>